<dbReference type="SMART" id="SM00387">
    <property type="entry name" value="HATPase_c"/>
    <property type="match status" value="1"/>
</dbReference>
<dbReference type="FunFam" id="1.10.287.130:FF:000038">
    <property type="entry name" value="Sensory transduction histidine kinase"/>
    <property type="match status" value="1"/>
</dbReference>
<dbReference type="InterPro" id="IPR013656">
    <property type="entry name" value="PAS_4"/>
</dbReference>
<protein>
    <recommendedName>
        <fullName evidence="3">histidine kinase</fullName>
        <ecNumber evidence="3">2.7.13.3</ecNumber>
    </recommendedName>
</protein>
<dbReference type="InterPro" id="IPR036097">
    <property type="entry name" value="HisK_dim/P_sf"/>
</dbReference>
<dbReference type="RefSeq" id="WP_146407604.1">
    <property type="nucleotide sequence ID" value="NZ_SJPU01000002.1"/>
</dbReference>
<dbReference type="GO" id="GO:0000155">
    <property type="term" value="F:phosphorelay sensor kinase activity"/>
    <property type="evidence" value="ECO:0007669"/>
    <property type="project" value="InterPro"/>
</dbReference>
<dbReference type="InterPro" id="IPR000700">
    <property type="entry name" value="PAS-assoc_C"/>
</dbReference>
<dbReference type="InterPro" id="IPR000673">
    <property type="entry name" value="Sig_transdc_resp-reg_Me-estase"/>
</dbReference>
<dbReference type="CDD" id="cd17546">
    <property type="entry name" value="REC_hyHK_CKI1_RcsC-like"/>
    <property type="match status" value="1"/>
</dbReference>
<keyword evidence="4 12" id="KW-0597">Phosphoprotein</keyword>
<dbReference type="SMART" id="SM00448">
    <property type="entry name" value="REC"/>
    <property type="match status" value="1"/>
</dbReference>
<gene>
    <name evidence="18" type="primary">luxQ_2</name>
    <name evidence="18" type="ORF">Poly21_30220</name>
</gene>
<evidence type="ECO:0000256" key="10">
    <source>
        <dbReference type="ARBA" id="ARBA00023136"/>
    </source>
</evidence>
<dbReference type="SUPFAM" id="SSF52172">
    <property type="entry name" value="CheY-like"/>
    <property type="match status" value="1"/>
</dbReference>
<evidence type="ECO:0000259" key="14">
    <source>
        <dbReference type="PROSITE" id="PS50109"/>
    </source>
</evidence>
<dbReference type="FunFam" id="3.30.565.10:FF:000010">
    <property type="entry name" value="Sensor histidine kinase RcsC"/>
    <property type="match status" value="1"/>
</dbReference>
<dbReference type="CDD" id="cd00082">
    <property type="entry name" value="HisKA"/>
    <property type="match status" value="1"/>
</dbReference>
<dbReference type="Pfam" id="PF00072">
    <property type="entry name" value="Response_reg"/>
    <property type="match status" value="1"/>
</dbReference>
<evidence type="ECO:0000256" key="2">
    <source>
        <dbReference type="ARBA" id="ARBA00004370"/>
    </source>
</evidence>
<dbReference type="GO" id="GO:0005737">
    <property type="term" value="C:cytoplasm"/>
    <property type="evidence" value="ECO:0007669"/>
    <property type="project" value="InterPro"/>
</dbReference>
<dbReference type="GO" id="GO:0006935">
    <property type="term" value="P:chemotaxis"/>
    <property type="evidence" value="ECO:0007669"/>
    <property type="project" value="InterPro"/>
</dbReference>
<dbReference type="SUPFAM" id="SSF55781">
    <property type="entry name" value="GAF domain-like"/>
    <property type="match status" value="3"/>
</dbReference>
<dbReference type="PROSITE" id="PS50112">
    <property type="entry name" value="PAS"/>
    <property type="match status" value="5"/>
</dbReference>
<feature type="domain" description="PAS" evidence="16">
    <location>
        <begin position="465"/>
        <end position="536"/>
    </location>
</feature>
<feature type="domain" description="PAC" evidence="17">
    <location>
        <begin position="1644"/>
        <end position="1696"/>
    </location>
</feature>
<evidence type="ECO:0000256" key="3">
    <source>
        <dbReference type="ARBA" id="ARBA00012438"/>
    </source>
</evidence>
<evidence type="ECO:0000256" key="7">
    <source>
        <dbReference type="ARBA" id="ARBA00022777"/>
    </source>
</evidence>
<dbReference type="SMART" id="SM00086">
    <property type="entry name" value="PAC"/>
    <property type="match status" value="7"/>
</dbReference>
<dbReference type="Pfam" id="PF13185">
    <property type="entry name" value="GAF_2"/>
    <property type="match status" value="2"/>
</dbReference>
<dbReference type="SMART" id="SM00388">
    <property type="entry name" value="HisKA"/>
    <property type="match status" value="1"/>
</dbReference>
<comment type="caution">
    <text evidence="18">The sequence shown here is derived from an EMBL/GenBank/DDBJ whole genome shotgun (WGS) entry which is preliminary data.</text>
</comment>
<feature type="domain" description="PAS" evidence="16">
    <location>
        <begin position="892"/>
        <end position="966"/>
    </location>
</feature>
<keyword evidence="19" id="KW-1185">Reference proteome</keyword>
<keyword evidence="7 18" id="KW-0418">Kinase</keyword>
<dbReference type="GO" id="GO:0016020">
    <property type="term" value="C:membrane"/>
    <property type="evidence" value="ECO:0007669"/>
    <property type="project" value="UniProtKB-SubCell"/>
</dbReference>
<dbReference type="Pfam" id="PF13426">
    <property type="entry name" value="PAS_9"/>
    <property type="match status" value="1"/>
</dbReference>
<dbReference type="CDD" id="cd16922">
    <property type="entry name" value="HATPase_EvgS-ArcB-TorS-like"/>
    <property type="match status" value="1"/>
</dbReference>
<dbReference type="Pfam" id="PF08448">
    <property type="entry name" value="PAS_4"/>
    <property type="match status" value="2"/>
</dbReference>
<evidence type="ECO:0000256" key="6">
    <source>
        <dbReference type="ARBA" id="ARBA00022741"/>
    </source>
</evidence>
<dbReference type="InterPro" id="IPR003018">
    <property type="entry name" value="GAF"/>
</dbReference>
<dbReference type="InterPro" id="IPR052162">
    <property type="entry name" value="Sensor_kinase/Photoreceptor"/>
</dbReference>
<dbReference type="InterPro" id="IPR036890">
    <property type="entry name" value="HATPase_C_sf"/>
</dbReference>
<dbReference type="Gene3D" id="3.40.50.180">
    <property type="entry name" value="Methylesterase CheB, C-terminal domain"/>
    <property type="match status" value="1"/>
</dbReference>
<feature type="modified residue" description="4-aspartylphosphate" evidence="12">
    <location>
        <position position="2019"/>
    </location>
</feature>
<dbReference type="Proteomes" id="UP000319908">
    <property type="component" value="Unassembled WGS sequence"/>
</dbReference>
<dbReference type="PROSITE" id="PS50110">
    <property type="entry name" value="RESPONSE_REGULATORY"/>
    <property type="match status" value="1"/>
</dbReference>
<evidence type="ECO:0000313" key="19">
    <source>
        <dbReference type="Proteomes" id="UP000319908"/>
    </source>
</evidence>
<dbReference type="NCBIfam" id="TIGR00229">
    <property type="entry name" value="sensory_box"/>
    <property type="match status" value="5"/>
</dbReference>
<dbReference type="InterPro" id="IPR035909">
    <property type="entry name" value="CheB_C"/>
</dbReference>
<evidence type="ECO:0000259" key="17">
    <source>
        <dbReference type="PROSITE" id="PS50113"/>
    </source>
</evidence>
<feature type="domain" description="PAS" evidence="16">
    <location>
        <begin position="762"/>
        <end position="834"/>
    </location>
</feature>
<keyword evidence="9" id="KW-0902">Two-component regulatory system</keyword>
<feature type="domain" description="Histidine kinase" evidence="14">
    <location>
        <begin position="1714"/>
        <end position="1932"/>
    </location>
</feature>
<dbReference type="Pfam" id="PF02518">
    <property type="entry name" value="HATPase_c"/>
    <property type="match status" value="1"/>
</dbReference>
<dbReference type="SUPFAM" id="SSF55874">
    <property type="entry name" value="ATPase domain of HSP90 chaperone/DNA topoisomerase II/histidine kinase"/>
    <property type="match status" value="1"/>
</dbReference>
<name>A0A5C6BU97_9BACT</name>
<dbReference type="PROSITE" id="PS50113">
    <property type="entry name" value="PAC"/>
    <property type="match status" value="6"/>
</dbReference>
<keyword evidence="11" id="KW-0131">Cell cycle</keyword>
<dbReference type="EC" id="2.7.13.3" evidence="3"/>
<dbReference type="Pfam" id="PF08447">
    <property type="entry name" value="PAS_3"/>
    <property type="match status" value="4"/>
</dbReference>
<dbReference type="InterPro" id="IPR035965">
    <property type="entry name" value="PAS-like_dom_sf"/>
</dbReference>
<dbReference type="Gene3D" id="1.10.287.130">
    <property type="match status" value="1"/>
</dbReference>
<keyword evidence="8" id="KW-0067">ATP-binding</keyword>
<dbReference type="Gene3D" id="3.40.50.2300">
    <property type="match status" value="1"/>
</dbReference>
<dbReference type="SMART" id="SM00065">
    <property type="entry name" value="GAF"/>
    <property type="match status" value="3"/>
</dbReference>
<dbReference type="GO" id="GO:0000156">
    <property type="term" value="F:phosphorelay response regulator activity"/>
    <property type="evidence" value="ECO:0007669"/>
    <property type="project" value="InterPro"/>
</dbReference>
<dbReference type="InterPro" id="IPR001610">
    <property type="entry name" value="PAC"/>
</dbReference>
<dbReference type="Gene3D" id="3.30.450.20">
    <property type="entry name" value="PAS domain"/>
    <property type="match status" value="8"/>
</dbReference>
<feature type="domain" description="PAC" evidence="17">
    <location>
        <begin position="966"/>
        <end position="1020"/>
    </location>
</feature>
<proteinExistence type="predicted"/>
<dbReference type="InterPro" id="IPR001789">
    <property type="entry name" value="Sig_transdc_resp-reg_receiver"/>
</dbReference>
<evidence type="ECO:0000256" key="13">
    <source>
        <dbReference type="SAM" id="Coils"/>
    </source>
</evidence>
<dbReference type="InterPro" id="IPR000014">
    <property type="entry name" value="PAS"/>
</dbReference>
<evidence type="ECO:0000256" key="4">
    <source>
        <dbReference type="ARBA" id="ARBA00022553"/>
    </source>
</evidence>
<feature type="domain" description="PAC" evidence="17">
    <location>
        <begin position="1392"/>
        <end position="1444"/>
    </location>
</feature>
<dbReference type="Pfam" id="PF01590">
    <property type="entry name" value="GAF"/>
    <property type="match status" value="1"/>
</dbReference>
<dbReference type="FunFam" id="3.30.450.20:FF:000099">
    <property type="entry name" value="Sensory box sensor histidine kinase"/>
    <property type="match status" value="1"/>
</dbReference>
<evidence type="ECO:0000259" key="15">
    <source>
        <dbReference type="PROSITE" id="PS50110"/>
    </source>
</evidence>
<evidence type="ECO:0000256" key="1">
    <source>
        <dbReference type="ARBA" id="ARBA00000085"/>
    </source>
</evidence>
<feature type="domain" description="PAS" evidence="16">
    <location>
        <begin position="1316"/>
        <end position="1390"/>
    </location>
</feature>
<dbReference type="Gene3D" id="3.30.450.40">
    <property type="match status" value="3"/>
</dbReference>
<feature type="domain" description="PAC" evidence="17">
    <location>
        <begin position="543"/>
        <end position="594"/>
    </location>
</feature>
<feature type="domain" description="Response regulatory" evidence="15">
    <location>
        <begin position="1965"/>
        <end position="2084"/>
    </location>
</feature>
<dbReference type="Gene3D" id="3.30.565.10">
    <property type="entry name" value="Histidine kinase-like ATPase, C-terminal domain"/>
    <property type="match status" value="1"/>
</dbReference>
<sequence>MTQGPSNSPIRTGATLITICVDGPASELDALTEMLAEMGKPAQTAVVLLQNLDRPDRQSWRAGLAEATEMQVVEVSSRTTLKPGCIYIPPSERLLELSGGNVWLANRRESKCPPAARATRSNAITDHDADSPVAPMAAELKTTDGRLTRALQDLAAAKKELARSQDDMQVVLDRIAQVESDQKNLLDSTKVATLCLDDDLRIRSFNAGVSAIYNVFPTDIGRPLEHFTHTSVQMPPFPIDLALVDALPVEEEVEIDDGRWYTRRIQPYLNDKNQRDGLVVTFYEITEQKKLGMRLKAAHAVTKLLADADSFDEVIPQVLQALRNSLSVEACLLWRTDERGEFLRCVETDIIDSSYQPFVDQSRQTKLAPGDGLPGRVWERREPVWFGDVQDIDIFIRADAAGESGLTSGVGTPIIVGNKFKGVIEVFTSRRLPHEPELIQLLGSVGNEIGQFIRQRRLDASFRNEEVRKTAILQSALDCIVTMDTAGRIVDFNPAAEQTFGYAAADVVGKSLADLIIPEQYRASHSNGLARFLSTGDSAILGQRLELTAQRADGSLFPVELAISVARGRDDTPFFTGYLRDITARKRAEASLLQRAAMTALHASLAVTLAGEAPLNEILDTCCQCMVSGLDAAQVCVWRLNESEQVLQLAASAGSCSSFDEMHKRISLSESKVGHIAVTRQSVFMNDASGIANFDALPSDARTGIVGFAGYPLVVENRVVGVVALFAKQSLAKEVFEQLVPMADAVAQCIARKESEQRLIDREQRLNLALDAGRLGTWHWNIAADHVAWSSQLYEIFGYARDQFQNTHAGFLEIIHPDDRQRVTEQLAAVFTGNCESYEMDFRIIRGHDHKTLWTSGRGVIRRDKDNHPLSITAVASDITERKQWELELADRESHLRSVIDNTLFMIGVLDADGTLLEANATAIHSAGLDRDEVIGKKFWDCYWWNFNAESMTTLQQAIHRAASGELVRYDVVARMAGGALITIDFMISPVRSSDGTITHLVPSGVDISERKAAEAAVIEREQFLTLALDAGKMGTFKWDLASGHAEWSEMGYALVGCRSGQFDGNVDSFRQLVHPDDREAVRCHTGENFASDANEHFVEFRLIRPSDGRMIWVEERGVIHRDADGTPIQVTGLIQDISDRKAKELNAAFLSDLQNQFVSLTSVDELMATATRLTANYLELDRCVLVEFDANAQIGEIVYDHHDGAGPSMVGEHSVGDFHDESERTALIAGQQVFADDTQATERADRLSAKFREFTIGAFCNSAYMTDRGTKFVVSAMYATAHRWEAEERRLLQEVADRVGIRIERARSEEELANREAHLRRVINNQLGLVGVIDRNGLLLEVDDRSLAIAHTKREDVVGRHFADAPWWSYDPAVAAKMRAAMQQAMSGEIVRFDVSLFAHGDEGVMIDFMIAPVLDEDGNVEYLIPSGVDITERYAAAAELAQAKRLLELSMTFSRVGSWSFDLNSDRFTADESLARMFGLEVDEPGEYEDFLKRIAAVDRDRVRDSIARLLEEGAAFHEDYTVDLPDGSTRYFQGRGSLVILNDATKTCSGIVLDLTQLREMQIALEQSEERFRNLANTSPAMIWVTDENHSCTFLSQSWYDFSGQSPAEGMGMGWTEAVHPDDREAAGNGFLAAAERRESFELDFRLRTADGQYRWVIDGGRPRFDAAGKFLGYVGSVIDAHDRHESQAELKEARAIAEAANESKSAFLANMSHEIRTPMTAILGYADLLSDLVNNDDAHQHLETIRRNGDYLLEIINDILDLSKIEAGKLEVDCGRFEPHRLVEDVLRIMEVRAKEGGLSLAVQYDGRLPKVIQSDEKRLKQILINLIGNAIKFTREGGVRIRIRYHRSTEQLQFDVIDTGIGVSEEQMTRLFQPFSQGDVSVTRNFGGSGLGLAISQRLAETLGGKVSVESTAGVGSTFSVSIATGEIADTDLIEFAQPTPLMRSDEQTAEMTSWPLSCHVLIVDDRREIRFLSKHILTKAGASVAECDDGMLAVEHITACYANGDLPDLILLDMQMPILDGYATAKQLRTLGYTGPIIALTADAMQGDMNKCLEAGCNDYLSKPIDAQKMLRLVSDLTQRQSHQAN</sequence>
<accession>A0A5C6BU97</accession>
<dbReference type="InterPro" id="IPR013655">
    <property type="entry name" value="PAS_fold_3"/>
</dbReference>
<feature type="domain" description="PAS" evidence="16">
    <location>
        <begin position="1571"/>
        <end position="1641"/>
    </location>
</feature>
<keyword evidence="5 18" id="KW-0808">Transferase</keyword>
<dbReference type="InterPro" id="IPR011006">
    <property type="entry name" value="CheY-like_superfamily"/>
</dbReference>
<evidence type="ECO:0000256" key="5">
    <source>
        <dbReference type="ARBA" id="ARBA00022679"/>
    </source>
</evidence>
<dbReference type="SUPFAM" id="SSF52738">
    <property type="entry name" value="Methylesterase CheB, C-terminal domain"/>
    <property type="match status" value="1"/>
</dbReference>
<reference evidence="18 19" key="1">
    <citation type="journal article" date="2020" name="Antonie Van Leeuwenhoek">
        <title>Rhodopirellula heiligendammensis sp. nov., Rhodopirellula pilleata sp. nov., and Rhodopirellula solitaria sp. nov. isolated from natural or artificial marine surfaces in Northern Germany and California, USA, and emended description of the genus Rhodopirellula.</title>
        <authorList>
            <person name="Kallscheuer N."/>
            <person name="Wiegand S."/>
            <person name="Jogler M."/>
            <person name="Boedeker C."/>
            <person name="Peeters S.H."/>
            <person name="Rast P."/>
            <person name="Heuer A."/>
            <person name="Jetten M.S.M."/>
            <person name="Rohde M."/>
            <person name="Jogler C."/>
        </authorList>
    </citation>
    <scope>NUCLEOTIDE SEQUENCE [LARGE SCALE GENOMIC DNA]</scope>
    <source>
        <strain evidence="18 19">Poly21</strain>
    </source>
</reference>
<evidence type="ECO:0000256" key="11">
    <source>
        <dbReference type="ARBA" id="ARBA00023306"/>
    </source>
</evidence>
<dbReference type="SUPFAM" id="SSF55785">
    <property type="entry name" value="PYP-like sensor domain (PAS domain)"/>
    <property type="match status" value="7"/>
</dbReference>
<dbReference type="GO" id="GO:0005524">
    <property type="term" value="F:ATP binding"/>
    <property type="evidence" value="ECO:0007669"/>
    <property type="project" value="UniProtKB-KW"/>
</dbReference>
<dbReference type="Gene3D" id="2.10.70.100">
    <property type="match status" value="2"/>
</dbReference>
<dbReference type="InterPro" id="IPR003661">
    <property type="entry name" value="HisK_dim/P_dom"/>
</dbReference>
<feature type="coiled-coil region" evidence="13">
    <location>
        <begin position="147"/>
        <end position="174"/>
    </location>
</feature>
<dbReference type="EMBL" id="SJPU01000002">
    <property type="protein sequence ID" value="TWU15820.1"/>
    <property type="molecule type" value="Genomic_DNA"/>
</dbReference>
<dbReference type="InterPro" id="IPR029016">
    <property type="entry name" value="GAF-like_dom_sf"/>
</dbReference>
<evidence type="ECO:0000256" key="8">
    <source>
        <dbReference type="ARBA" id="ARBA00022840"/>
    </source>
</evidence>
<dbReference type="OrthoDB" id="288469at2"/>
<keyword evidence="10" id="KW-0472">Membrane</keyword>
<dbReference type="PROSITE" id="PS50109">
    <property type="entry name" value="HIS_KIN"/>
    <property type="match status" value="1"/>
</dbReference>
<keyword evidence="13" id="KW-0175">Coiled coil</keyword>
<dbReference type="PANTHER" id="PTHR43304">
    <property type="entry name" value="PHYTOCHROME-LIKE PROTEIN CPH1"/>
    <property type="match status" value="1"/>
</dbReference>
<dbReference type="SUPFAM" id="SSF47384">
    <property type="entry name" value="Homodimeric domain of signal transducing histidine kinase"/>
    <property type="match status" value="1"/>
</dbReference>
<evidence type="ECO:0000256" key="12">
    <source>
        <dbReference type="PROSITE-ProRule" id="PRU00169"/>
    </source>
</evidence>
<feature type="domain" description="PAC" evidence="17">
    <location>
        <begin position="838"/>
        <end position="891"/>
    </location>
</feature>
<dbReference type="CDD" id="cd00130">
    <property type="entry name" value="PAS"/>
    <property type="match status" value="6"/>
</dbReference>
<dbReference type="InterPro" id="IPR003594">
    <property type="entry name" value="HATPase_dom"/>
</dbReference>
<dbReference type="PANTHER" id="PTHR43304:SF1">
    <property type="entry name" value="PAC DOMAIN-CONTAINING PROTEIN"/>
    <property type="match status" value="1"/>
</dbReference>
<keyword evidence="6" id="KW-0547">Nucleotide-binding</keyword>
<dbReference type="SMART" id="SM00091">
    <property type="entry name" value="PAS"/>
    <property type="match status" value="8"/>
</dbReference>
<dbReference type="Pfam" id="PF00512">
    <property type="entry name" value="HisKA"/>
    <property type="match status" value="1"/>
</dbReference>
<organism evidence="18 19">
    <name type="scientific">Allorhodopirellula heiligendammensis</name>
    <dbReference type="NCBI Taxonomy" id="2714739"/>
    <lineage>
        <taxon>Bacteria</taxon>
        <taxon>Pseudomonadati</taxon>
        <taxon>Planctomycetota</taxon>
        <taxon>Planctomycetia</taxon>
        <taxon>Pirellulales</taxon>
        <taxon>Pirellulaceae</taxon>
        <taxon>Allorhodopirellula</taxon>
    </lineage>
</organism>
<dbReference type="Pfam" id="PF13596">
    <property type="entry name" value="PAS_10"/>
    <property type="match status" value="1"/>
</dbReference>
<dbReference type="PRINTS" id="PR00344">
    <property type="entry name" value="BCTRLSENSOR"/>
</dbReference>
<evidence type="ECO:0000313" key="18">
    <source>
        <dbReference type="EMBL" id="TWU15820.1"/>
    </source>
</evidence>
<evidence type="ECO:0000259" key="16">
    <source>
        <dbReference type="PROSITE" id="PS50112"/>
    </source>
</evidence>
<dbReference type="GO" id="GO:0008984">
    <property type="term" value="F:protein-glutamate methylesterase activity"/>
    <property type="evidence" value="ECO:0007669"/>
    <property type="project" value="InterPro"/>
</dbReference>
<dbReference type="InterPro" id="IPR004358">
    <property type="entry name" value="Sig_transdc_His_kin-like_C"/>
</dbReference>
<dbReference type="FunFam" id="3.30.450.20:FF:000155">
    <property type="entry name" value="Sensor histidine kinase TodS"/>
    <property type="match status" value="1"/>
</dbReference>
<feature type="domain" description="PAC" evidence="17">
    <location>
        <begin position="1097"/>
        <end position="1150"/>
    </location>
</feature>
<evidence type="ECO:0000256" key="9">
    <source>
        <dbReference type="ARBA" id="ARBA00023012"/>
    </source>
</evidence>
<comment type="subcellular location">
    <subcellularLocation>
        <location evidence="2">Membrane</location>
    </subcellularLocation>
</comment>
<dbReference type="Pfam" id="PF01339">
    <property type="entry name" value="CheB_methylest"/>
    <property type="match status" value="1"/>
</dbReference>
<dbReference type="InterPro" id="IPR005467">
    <property type="entry name" value="His_kinase_dom"/>
</dbReference>
<comment type="catalytic activity">
    <reaction evidence="1">
        <text>ATP + protein L-histidine = ADP + protein N-phospho-L-histidine.</text>
        <dbReference type="EC" id="2.7.13.3"/>
    </reaction>
</comment>